<protein>
    <recommendedName>
        <fullName evidence="3">DUF3564 family protein</fullName>
    </recommendedName>
</protein>
<dbReference type="InterPro" id="IPR021947">
    <property type="entry name" value="DUF3564"/>
</dbReference>
<dbReference type="RefSeq" id="WP_061160761.1">
    <property type="nucleotide sequence ID" value="NZ_FCOI02000008.1"/>
</dbReference>
<dbReference type="EMBL" id="FCOI02000008">
    <property type="protein sequence ID" value="SAK60435.1"/>
    <property type="molecule type" value="Genomic_DNA"/>
</dbReference>
<dbReference type="Proteomes" id="UP000054624">
    <property type="component" value="Unassembled WGS sequence"/>
</dbReference>
<dbReference type="STRING" id="1777137.AWB76_02906"/>
<gene>
    <name evidence="1" type="ORF">AWB76_02906</name>
</gene>
<reference evidence="2" key="1">
    <citation type="submission" date="2016-01" db="EMBL/GenBank/DDBJ databases">
        <authorList>
            <person name="Peeters Charlotte."/>
        </authorList>
    </citation>
    <scope>NUCLEOTIDE SEQUENCE [LARGE SCALE GENOMIC DNA]</scope>
</reference>
<keyword evidence="2" id="KW-1185">Reference proteome</keyword>
<evidence type="ECO:0000313" key="1">
    <source>
        <dbReference type="EMBL" id="SAK60435.1"/>
    </source>
</evidence>
<dbReference type="Pfam" id="PF12087">
    <property type="entry name" value="DUF3564"/>
    <property type="match status" value="1"/>
</dbReference>
<name>A0A158ARP4_9BURK</name>
<proteinExistence type="predicted"/>
<dbReference type="OrthoDB" id="9130024at2"/>
<sequence>MRITIKLDTFARPAGSAYAVLWLDLESGRWSREAHECIELPTWGTWERVQGGLLLRGLAAGSPVVMLDGLKIEGQDSLQPATSQRGHAEFYGPGESIEAAELYRGVWHIQCIDRENCVAEHEIFSDEPNVAGGLIT</sequence>
<evidence type="ECO:0000313" key="2">
    <source>
        <dbReference type="Proteomes" id="UP000054624"/>
    </source>
</evidence>
<accession>A0A158ARP4</accession>
<dbReference type="AlphaFoldDB" id="A0A158ARP4"/>
<evidence type="ECO:0008006" key="3">
    <source>
        <dbReference type="Google" id="ProtNLM"/>
    </source>
</evidence>
<organism evidence="1 2">
    <name type="scientific">Caballeronia temeraria</name>
    <dbReference type="NCBI Taxonomy" id="1777137"/>
    <lineage>
        <taxon>Bacteria</taxon>
        <taxon>Pseudomonadati</taxon>
        <taxon>Pseudomonadota</taxon>
        <taxon>Betaproteobacteria</taxon>
        <taxon>Burkholderiales</taxon>
        <taxon>Burkholderiaceae</taxon>
        <taxon>Caballeronia</taxon>
    </lineage>
</organism>